<evidence type="ECO:0000313" key="2">
    <source>
        <dbReference type="EMBL" id="QUO41644.1"/>
    </source>
</evidence>
<dbReference type="KEGG" id="bcop:JD108_00685"/>
<dbReference type="Proteomes" id="UP000595847">
    <property type="component" value="Chromosome"/>
</dbReference>
<keyword evidence="4" id="KW-1185">Reference proteome</keyword>
<evidence type="ECO:0000313" key="4">
    <source>
        <dbReference type="Proteomes" id="UP000677234"/>
    </source>
</evidence>
<gene>
    <name evidence="1" type="ORF">JD108_00685</name>
    <name evidence="2" type="ORF">KDJ56_00685</name>
</gene>
<reference evidence="2" key="2">
    <citation type="submission" date="2021-04" db="EMBL/GenBank/DDBJ databases">
        <title>Brevibacillus composti FJAT-54423, complete genome.</title>
        <authorList>
            <person name="Tang R."/>
        </authorList>
    </citation>
    <scope>NUCLEOTIDE SEQUENCE</scope>
    <source>
        <strain evidence="2">FJAT-54424</strain>
    </source>
</reference>
<dbReference type="Pfam" id="PF10955">
    <property type="entry name" value="Fin"/>
    <property type="match status" value="1"/>
</dbReference>
<sequence length="76" mass="8518">MSIRYECRCCGMRIAEFDETQVSEEQLGLNSLTEEERALIISRELGGDTVVSITCGYCRDGLQLYPELSLIGNPLQ</sequence>
<dbReference type="InterPro" id="IPR020115">
    <property type="entry name" value="Fin"/>
</dbReference>
<proteinExistence type="predicted"/>
<dbReference type="Proteomes" id="UP000677234">
    <property type="component" value="Chromosome"/>
</dbReference>
<evidence type="ECO:0000313" key="1">
    <source>
        <dbReference type="EMBL" id="QQE74561.1"/>
    </source>
</evidence>
<organism evidence="1 3">
    <name type="scientific">Brevibacillus composti</name>
    <dbReference type="NCBI Taxonomy" id="2796470"/>
    <lineage>
        <taxon>Bacteria</taxon>
        <taxon>Bacillati</taxon>
        <taxon>Bacillota</taxon>
        <taxon>Bacilli</taxon>
        <taxon>Bacillales</taxon>
        <taxon>Paenibacillaceae</taxon>
        <taxon>Brevibacillus</taxon>
    </lineage>
</organism>
<dbReference type="GO" id="GO:0010468">
    <property type="term" value="P:regulation of gene expression"/>
    <property type="evidence" value="ECO:0007669"/>
    <property type="project" value="InterPro"/>
</dbReference>
<protein>
    <submittedName>
        <fullName evidence="1">DUF2757 family protein</fullName>
    </submittedName>
</protein>
<dbReference type="RefSeq" id="WP_198828137.1">
    <property type="nucleotide sequence ID" value="NZ_CP066308.1"/>
</dbReference>
<accession>A0A7T5EL10</accession>
<evidence type="ECO:0000313" key="3">
    <source>
        <dbReference type="Proteomes" id="UP000595847"/>
    </source>
</evidence>
<dbReference type="EMBL" id="CP066308">
    <property type="protein sequence ID" value="QQE74561.1"/>
    <property type="molecule type" value="Genomic_DNA"/>
</dbReference>
<name>A0A7T5EL10_9BACL</name>
<reference evidence="1 3" key="1">
    <citation type="submission" date="2020-12" db="EMBL/GenBank/DDBJ databases">
        <title>strain FJAT-54423T represents a novel species of the genus Brevibacillus.</title>
        <authorList>
            <person name="Tang R."/>
        </authorList>
    </citation>
    <scope>NUCLEOTIDE SEQUENCE [LARGE SCALE GENOMIC DNA]</scope>
    <source>
        <strain evidence="1 3">FJAT-54423</strain>
    </source>
</reference>
<dbReference type="AlphaFoldDB" id="A0A7T5EL10"/>
<dbReference type="EMBL" id="CP073708">
    <property type="protein sequence ID" value="QUO41644.1"/>
    <property type="molecule type" value="Genomic_DNA"/>
</dbReference>